<reference evidence="1" key="2">
    <citation type="submission" date="2017-07" db="EMBL/GenBank/DDBJ databases">
        <title>WGS assembly of Populus trichocarpa.</title>
        <authorList>
            <person name="Tuskan G."/>
            <person name="Difazio S."/>
            <person name="Jansson S."/>
            <person name="Bohlmann J."/>
            <person name="Grigoriev I."/>
            <person name="Hellsten U."/>
            <person name="Putnam N."/>
            <person name="Ralph S."/>
            <person name="Rombauts S."/>
            <person name="Salamov A."/>
            <person name="Schein J."/>
            <person name="Sterck L."/>
            <person name="Aerts A."/>
            <person name="Bhalerao R."/>
            <person name="Bhalerao R."/>
            <person name="Blaudez D."/>
            <person name="Boerjan W."/>
            <person name="Brun A."/>
            <person name="Brunner A."/>
            <person name="Busov V."/>
            <person name="Campbell M."/>
            <person name="Carlson J."/>
            <person name="Chalot M."/>
            <person name="Chapman J."/>
            <person name="Chen G."/>
            <person name="Cooper D."/>
            <person name="Coutinho P."/>
            <person name="Couturier J."/>
            <person name="Covert S."/>
            <person name="Cronk Q."/>
            <person name="Cunningham R."/>
            <person name="Davis J."/>
            <person name="Degroeve S."/>
            <person name="Dejardin A."/>
            <person name="Depamphilis C."/>
            <person name="Detter J."/>
            <person name="Dirks B."/>
            <person name="Dubchak I."/>
            <person name="Duplessis S."/>
            <person name="Ehlting J."/>
            <person name="Ellis B."/>
            <person name="Gendler K."/>
            <person name="Goodstein D."/>
            <person name="Gribskov M."/>
            <person name="Grimwood J."/>
            <person name="Groover A."/>
            <person name="Gunter L."/>
            <person name="Hamberger B."/>
            <person name="Heinze B."/>
            <person name="Helariutta Y."/>
            <person name="Henrissat B."/>
            <person name="Holligan D."/>
            <person name="Holt R."/>
            <person name="Huang W."/>
            <person name="Islam-Faridi N."/>
            <person name="Jones S."/>
            <person name="Jones-Rhoades M."/>
            <person name="Jorgensen R."/>
            <person name="Joshi C."/>
            <person name="Kangasjarvi J."/>
            <person name="Karlsson J."/>
            <person name="Kelleher C."/>
            <person name="Kirkpatrick R."/>
            <person name="Kirst M."/>
            <person name="Kohler A."/>
            <person name="Kalluri U."/>
            <person name="Larimer F."/>
            <person name="Leebens-Mack J."/>
            <person name="Leple J."/>
            <person name="Locascio P."/>
            <person name="Lou Y."/>
            <person name="Lucas S."/>
            <person name="Martin F."/>
            <person name="Montanini B."/>
            <person name="Napoli C."/>
            <person name="Nelson D."/>
            <person name="Nelson C."/>
            <person name="Nieminen K."/>
            <person name="Nilsson O."/>
            <person name="Pereda V."/>
            <person name="Peter G."/>
            <person name="Philippe R."/>
            <person name="Pilate G."/>
            <person name="Poliakov A."/>
            <person name="Razumovskaya J."/>
            <person name="Richardson P."/>
            <person name="Rinaldi C."/>
            <person name="Ritland K."/>
            <person name="Rouze P."/>
            <person name="Ryaboy D."/>
            <person name="Schmutz J."/>
            <person name="Schrader J."/>
            <person name="Segerman B."/>
            <person name="Shin H."/>
            <person name="Siddiqui A."/>
            <person name="Sterky F."/>
            <person name="Terry A."/>
            <person name="Tsai C."/>
            <person name="Uberbacher E."/>
            <person name="Unneberg P."/>
            <person name="Vahala J."/>
            <person name="Wall K."/>
            <person name="Wessler S."/>
            <person name="Yang G."/>
            <person name="Yin T."/>
            <person name="Douglas C."/>
            <person name="Marra M."/>
            <person name="Sandberg G."/>
            <person name="Van De Peer Y."/>
            <person name="Rokhsar D."/>
        </authorList>
    </citation>
    <scope>NUCLEOTIDE SEQUENCE</scope>
    <source>
        <strain evidence="1">Nisqually-1</strain>
    </source>
</reference>
<proteinExistence type="predicted"/>
<dbReference type="EMBL" id="KZ623460">
    <property type="protein sequence ID" value="PNS22668.1"/>
    <property type="molecule type" value="Genomic_DNA"/>
</dbReference>
<sequence>MVGRRLWEPHGIWVLGMVIRTSLDHQPFCQGFLLFCSGLSGQKCSDQCFSRLFSWFSLLLLLAGNWHHLCCSHHMMLCSFN</sequence>
<accession>A0A2K1R5V2</accession>
<dbReference type="AlphaFoldDB" id="A0A2K1R5V2"/>
<reference evidence="1" key="1">
    <citation type="journal article" date="2006" name="Science">
        <title>The genome of black cottonwood, Populus trichocarpa (Torr. &amp; Gray).</title>
        <authorList>
            <person name="Tuskan G.A."/>
            <person name="Difazio S."/>
            <person name="Jansson S."/>
            <person name="Bohlmann J."/>
            <person name="Grigoriev I."/>
            <person name="Hellsten U."/>
            <person name="Putnam N."/>
            <person name="Ralph S."/>
            <person name="Rombauts S."/>
            <person name="Salamov A."/>
            <person name="Schein J."/>
            <person name="Sterck L."/>
            <person name="Aerts A."/>
            <person name="Bhalerao R.R."/>
            <person name="Bhalerao R.P."/>
            <person name="Blaudez D."/>
            <person name="Boerjan W."/>
            <person name="Brun A."/>
            <person name="Brunner A."/>
            <person name="Busov V."/>
            <person name="Campbell M."/>
            <person name="Carlson J."/>
            <person name="Chalot M."/>
            <person name="Chapman J."/>
            <person name="Chen G.L."/>
            <person name="Cooper D."/>
            <person name="Coutinho P.M."/>
            <person name="Couturier J."/>
            <person name="Covert S."/>
            <person name="Cronk Q."/>
            <person name="Cunningham R."/>
            <person name="Davis J."/>
            <person name="Degroeve S."/>
            <person name="Dejardin A."/>
            <person name="Depamphilis C."/>
            <person name="Detter J."/>
            <person name="Dirks B."/>
            <person name="Dubchak I."/>
            <person name="Duplessis S."/>
            <person name="Ehlting J."/>
            <person name="Ellis B."/>
            <person name="Gendler K."/>
            <person name="Goodstein D."/>
            <person name="Gribskov M."/>
            <person name="Grimwood J."/>
            <person name="Groover A."/>
            <person name="Gunter L."/>
            <person name="Hamberger B."/>
            <person name="Heinze B."/>
            <person name="Helariutta Y."/>
            <person name="Henrissat B."/>
            <person name="Holligan D."/>
            <person name="Holt R."/>
            <person name="Huang W."/>
            <person name="Islam-Faridi N."/>
            <person name="Jones S."/>
            <person name="Jones-Rhoades M."/>
            <person name="Jorgensen R."/>
            <person name="Joshi C."/>
            <person name="Kangasjarvi J."/>
            <person name="Karlsson J."/>
            <person name="Kelleher C."/>
            <person name="Kirkpatrick R."/>
            <person name="Kirst M."/>
            <person name="Kohler A."/>
            <person name="Kalluri U."/>
            <person name="Larimer F."/>
            <person name="Leebens-Mack J."/>
            <person name="Leple J.C."/>
            <person name="Locascio P."/>
            <person name="Lou Y."/>
            <person name="Lucas S."/>
            <person name="Martin F."/>
            <person name="Montanini B."/>
            <person name="Napoli C."/>
            <person name="Nelson D.R."/>
            <person name="Nelson C."/>
            <person name="Nieminen K."/>
            <person name="Nilsson O."/>
            <person name="Pereda V."/>
            <person name="Peter G."/>
            <person name="Philippe R."/>
            <person name="Pilate G."/>
            <person name="Poliakov A."/>
            <person name="Razumovskaya J."/>
            <person name="Richardson P."/>
            <person name="Rinaldi C."/>
            <person name="Ritland K."/>
            <person name="Rouze P."/>
            <person name="Ryaboy D."/>
            <person name="Schmutz J."/>
            <person name="Schrader J."/>
            <person name="Segerman B."/>
            <person name="Shin H."/>
            <person name="Siddiqui A."/>
            <person name="Sterky F."/>
            <person name="Terry A."/>
            <person name="Tsai C.J."/>
            <person name="Uberbacher E."/>
            <person name="Unneberg P."/>
            <person name="Vahala J."/>
            <person name="Wall K."/>
            <person name="Wessler S."/>
            <person name="Yang G."/>
            <person name="Yin T."/>
            <person name="Douglas C."/>
            <person name="Marra M."/>
            <person name="Sandberg G."/>
            <person name="Van de Peer Y."/>
            <person name="Rokhsar D."/>
        </authorList>
    </citation>
    <scope>NUCLEOTIDE SEQUENCE [LARGE SCALE GENOMIC DNA]</scope>
    <source>
        <strain evidence="1">Nisqually-1</strain>
    </source>
</reference>
<organism evidence="1">
    <name type="scientific">Populus trichocarpa</name>
    <name type="common">Western balsam poplar</name>
    <name type="synonym">Populus balsamifera subsp. trichocarpa</name>
    <dbReference type="NCBI Taxonomy" id="3694"/>
    <lineage>
        <taxon>Eukaryota</taxon>
        <taxon>Viridiplantae</taxon>
        <taxon>Streptophyta</taxon>
        <taxon>Embryophyta</taxon>
        <taxon>Tracheophyta</taxon>
        <taxon>Spermatophyta</taxon>
        <taxon>Magnoliopsida</taxon>
        <taxon>eudicotyledons</taxon>
        <taxon>Gunneridae</taxon>
        <taxon>Pentapetalae</taxon>
        <taxon>rosids</taxon>
        <taxon>fabids</taxon>
        <taxon>Malpighiales</taxon>
        <taxon>Salicaceae</taxon>
        <taxon>Saliceae</taxon>
        <taxon>Populus</taxon>
    </lineage>
</organism>
<protein>
    <submittedName>
        <fullName evidence="1">Uncharacterized protein</fullName>
    </submittedName>
</protein>
<gene>
    <name evidence="1" type="ORF">POPTR_T125300</name>
</gene>
<name>A0A2K1R5V2_POPTR</name>
<dbReference type="InParanoid" id="A0A2K1R5V2"/>
<evidence type="ECO:0000313" key="1">
    <source>
        <dbReference type="EMBL" id="PNS22668.1"/>
    </source>
</evidence>